<name>A0ABT7K7S3_9HYPH</name>
<evidence type="ECO:0000259" key="4">
    <source>
        <dbReference type="SMART" id="SM00967"/>
    </source>
</evidence>
<dbReference type="InterPro" id="IPR029064">
    <property type="entry name" value="Ribosomal_eL30-like_sf"/>
</dbReference>
<comment type="similarity">
    <text evidence="1">Belongs to the class IV-like SAM-binding methyltransferase superfamily. RNA methyltransferase TrmH family.</text>
</comment>
<evidence type="ECO:0000256" key="2">
    <source>
        <dbReference type="ARBA" id="ARBA00022603"/>
    </source>
</evidence>
<gene>
    <name evidence="5" type="ORF">PY650_03075</name>
</gene>
<dbReference type="Gene3D" id="3.30.1330.30">
    <property type="match status" value="1"/>
</dbReference>
<dbReference type="Pfam" id="PF00588">
    <property type="entry name" value="SpoU_methylase"/>
    <property type="match status" value="1"/>
</dbReference>
<reference evidence="5" key="1">
    <citation type="submission" date="2023-06" db="EMBL/GenBank/DDBJ databases">
        <title>Phylogenetic Diversity of Rhizobium strains.</title>
        <authorList>
            <person name="Moura F.T."/>
            <person name="Helene L.C.F."/>
            <person name="Hungria M."/>
        </authorList>
    </citation>
    <scope>NUCLEOTIDE SEQUENCE</scope>
    <source>
        <strain evidence="5">CCGE524</strain>
    </source>
</reference>
<evidence type="ECO:0000313" key="5">
    <source>
        <dbReference type="EMBL" id="MDL2404654.1"/>
    </source>
</evidence>
<dbReference type="SUPFAM" id="SSF75217">
    <property type="entry name" value="alpha/beta knot"/>
    <property type="match status" value="1"/>
</dbReference>
<organism evidence="5 6">
    <name type="scientific">Rhizobium calliandrae</name>
    <dbReference type="NCBI Taxonomy" id="1312182"/>
    <lineage>
        <taxon>Bacteria</taxon>
        <taxon>Pseudomonadati</taxon>
        <taxon>Pseudomonadota</taxon>
        <taxon>Alphaproteobacteria</taxon>
        <taxon>Hyphomicrobiales</taxon>
        <taxon>Rhizobiaceae</taxon>
        <taxon>Rhizobium/Agrobacterium group</taxon>
        <taxon>Rhizobium</taxon>
    </lineage>
</organism>
<dbReference type="InterPro" id="IPR029026">
    <property type="entry name" value="tRNA_m1G_MTases_N"/>
</dbReference>
<dbReference type="InterPro" id="IPR013123">
    <property type="entry name" value="SpoU_subst-bd"/>
</dbReference>
<dbReference type="InterPro" id="IPR053888">
    <property type="entry name" value="MRM3-like_sub_bind"/>
</dbReference>
<dbReference type="SMART" id="SM00967">
    <property type="entry name" value="SpoU_sub_bind"/>
    <property type="match status" value="1"/>
</dbReference>
<dbReference type="PANTHER" id="PTHR43191">
    <property type="entry name" value="RRNA METHYLTRANSFERASE 3"/>
    <property type="match status" value="1"/>
</dbReference>
<dbReference type="Proteomes" id="UP001172630">
    <property type="component" value="Unassembled WGS sequence"/>
</dbReference>
<sequence>MNHDFRRDGPRKVGHVKEVTSLANPIIKDIKALTNKKSREESGAFLAEGLKLVIDALELGWTIRTLVYAKAAKGKPLVEQVAAKTVAAGGLVLEVSEKVIASITRRDNPQMVVGIFDQRWRPLRDVKPKAGDTWVALDRVRDPGNLGTIIRTSDAAGASGVILVGETTDPFSLETVRATMGSVFAVPVVKAAPDEFLAWKRTAGVSVVATHLAGAVDYRTIDYKKKPVVLLMGNEQSGLPDALAKEADALARIPQAGRADSLNLAVATAVMLFEARRHLLTLSETR</sequence>
<dbReference type="Pfam" id="PF22435">
    <property type="entry name" value="MRM3-like_sub_bind"/>
    <property type="match status" value="1"/>
</dbReference>
<dbReference type="InterPro" id="IPR029028">
    <property type="entry name" value="Alpha/beta_knot_MTases"/>
</dbReference>
<evidence type="ECO:0000256" key="3">
    <source>
        <dbReference type="ARBA" id="ARBA00022679"/>
    </source>
</evidence>
<dbReference type="PANTHER" id="PTHR43191:SF2">
    <property type="entry name" value="RRNA METHYLTRANSFERASE 3, MITOCHONDRIAL"/>
    <property type="match status" value="1"/>
</dbReference>
<protein>
    <submittedName>
        <fullName evidence="5">RNA methyltransferase</fullName>
    </submittedName>
</protein>
<dbReference type="Gene3D" id="3.40.1280.10">
    <property type="match status" value="1"/>
</dbReference>
<accession>A0ABT7K7S3</accession>
<dbReference type="GO" id="GO:0008168">
    <property type="term" value="F:methyltransferase activity"/>
    <property type="evidence" value="ECO:0007669"/>
    <property type="project" value="UniProtKB-KW"/>
</dbReference>
<dbReference type="EMBL" id="JARFYN010000003">
    <property type="protein sequence ID" value="MDL2404654.1"/>
    <property type="molecule type" value="Genomic_DNA"/>
</dbReference>
<evidence type="ECO:0000313" key="6">
    <source>
        <dbReference type="Proteomes" id="UP001172630"/>
    </source>
</evidence>
<keyword evidence="3" id="KW-0808">Transferase</keyword>
<dbReference type="InterPro" id="IPR051259">
    <property type="entry name" value="rRNA_Methyltransferase"/>
</dbReference>
<proteinExistence type="inferred from homology"/>
<dbReference type="RefSeq" id="WP_285877595.1">
    <property type="nucleotide sequence ID" value="NZ_JARFYN010000003.1"/>
</dbReference>
<dbReference type="InterPro" id="IPR001537">
    <property type="entry name" value="SpoU_MeTrfase"/>
</dbReference>
<dbReference type="GO" id="GO:0032259">
    <property type="term" value="P:methylation"/>
    <property type="evidence" value="ECO:0007669"/>
    <property type="project" value="UniProtKB-KW"/>
</dbReference>
<keyword evidence="2 5" id="KW-0489">Methyltransferase</keyword>
<dbReference type="SUPFAM" id="SSF55315">
    <property type="entry name" value="L30e-like"/>
    <property type="match status" value="1"/>
</dbReference>
<comment type="caution">
    <text evidence="5">The sequence shown here is derived from an EMBL/GenBank/DDBJ whole genome shotgun (WGS) entry which is preliminary data.</text>
</comment>
<evidence type="ECO:0000256" key="1">
    <source>
        <dbReference type="ARBA" id="ARBA00007228"/>
    </source>
</evidence>
<feature type="domain" description="RNA 2-O ribose methyltransferase substrate binding" evidence="4">
    <location>
        <begin position="46"/>
        <end position="122"/>
    </location>
</feature>
<keyword evidence="6" id="KW-1185">Reference proteome</keyword>
<dbReference type="CDD" id="cd18095">
    <property type="entry name" value="SpoU-like_rRNA-MTase"/>
    <property type="match status" value="1"/>
</dbReference>